<dbReference type="EMBL" id="BMAV01004628">
    <property type="protein sequence ID" value="GFY45114.1"/>
    <property type="molecule type" value="Genomic_DNA"/>
</dbReference>
<protein>
    <submittedName>
        <fullName evidence="2">Uncharacterized protein</fullName>
    </submittedName>
</protein>
<accession>A0A8X6X1C7</accession>
<evidence type="ECO:0000256" key="1">
    <source>
        <dbReference type="SAM" id="MobiDB-lite"/>
    </source>
</evidence>
<organism evidence="2 3">
    <name type="scientific">Trichonephila inaurata madagascariensis</name>
    <dbReference type="NCBI Taxonomy" id="2747483"/>
    <lineage>
        <taxon>Eukaryota</taxon>
        <taxon>Metazoa</taxon>
        <taxon>Ecdysozoa</taxon>
        <taxon>Arthropoda</taxon>
        <taxon>Chelicerata</taxon>
        <taxon>Arachnida</taxon>
        <taxon>Araneae</taxon>
        <taxon>Araneomorphae</taxon>
        <taxon>Entelegynae</taxon>
        <taxon>Araneoidea</taxon>
        <taxon>Nephilidae</taxon>
        <taxon>Trichonephila</taxon>
        <taxon>Trichonephila inaurata</taxon>
    </lineage>
</organism>
<dbReference type="AlphaFoldDB" id="A0A8X6X1C7"/>
<sequence length="78" mass="8879">MVLSSISLNDLKSPHWGDPRVTSNPQYCGIFIFINYTSILCPCFDQHQSLLRFSGRELDQRNLPHPSCQDIIRASWGG</sequence>
<evidence type="ECO:0000313" key="3">
    <source>
        <dbReference type="Proteomes" id="UP000886998"/>
    </source>
</evidence>
<proteinExistence type="predicted"/>
<feature type="region of interest" description="Disordered" evidence="1">
    <location>
        <begin position="1"/>
        <end position="20"/>
    </location>
</feature>
<keyword evidence="3" id="KW-1185">Reference proteome</keyword>
<gene>
    <name evidence="2" type="ORF">TNIN_236441</name>
</gene>
<dbReference type="Proteomes" id="UP000886998">
    <property type="component" value="Unassembled WGS sequence"/>
</dbReference>
<name>A0A8X6X1C7_9ARAC</name>
<evidence type="ECO:0000313" key="2">
    <source>
        <dbReference type="EMBL" id="GFY45114.1"/>
    </source>
</evidence>
<feature type="compositionally biased region" description="Polar residues" evidence="1">
    <location>
        <begin position="1"/>
        <end position="10"/>
    </location>
</feature>
<reference evidence="2" key="1">
    <citation type="submission" date="2020-08" db="EMBL/GenBank/DDBJ databases">
        <title>Multicomponent nature underlies the extraordinary mechanical properties of spider dragline silk.</title>
        <authorList>
            <person name="Kono N."/>
            <person name="Nakamura H."/>
            <person name="Mori M."/>
            <person name="Yoshida Y."/>
            <person name="Ohtoshi R."/>
            <person name="Malay A.D."/>
            <person name="Moran D.A.P."/>
            <person name="Tomita M."/>
            <person name="Numata K."/>
            <person name="Arakawa K."/>
        </authorList>
    </citation>
    <scope>NUCLEOTIDE SEQUENCE</scope>
</reference>
<comment type="caution">
    <text evidence="2">The sequence shown here is derived from an EMBL/GenBank/DDBJ whole genome shotgun (WGS) entry which is preliminary data.</text>
</comment>